<dbReference type="OrthoDB" id="9794183at2"/>
<gene>
    <name evidence="1" type="ORF">SAMN05216245_1223</name>
</gene>
<dbReference type="Proteomes" id="UP000198896">
    <property type="component" value="Unassembled WGS sequence"/>
</dbReference>
<sequence length="222" mass="25138">MGNAPELIVMLTHNDLTVTDAYEIFDQCKTSKAKFWGFKEEPLPLEQMQKLFAYMKDCGKTTFLEVVSYSENECLEGARKAVACNCDFLMGTTFFDSVNDFCRVNHLNYLPFVGKITGRPSVLEGSLEEMINEANAYIAKGVYGIDLLGYRYTGDAALLNRNFVKNMKVPVCIAGSVNSYERLQEIKDVSPWAFTIGGAFFENKFDGTMKEQIDKVYNFMKE</sequence>
<dbReference type="AlphaFoldDB" id="A0A1I2DQQ4"/>
<protein>
    <recommendedName>
        <fullName evidence="3">4-hydroxythreonine-4-phosphate dehydrogenase</fullName>
    </recommendedName>
</protein>
<proteinExistence type="predicted"/>
<name>A0A1I2DQQ4_9FIRM</name>
<dbReference type="EMBL" id="FONL01000022">
    <property type="protein sequence ID" value="SFE82220.1"/>
    <property type="molecule type" value="Genomic_DNA"/>
</dbReference>
<dbReference type="STRING" id="1123323.SAMN05216245_1223"/>
<organism evidence="1 2">
    <name type="scientific">Succiniclasticum ruminis DSM 9236</name>
    <dbReference type="NCBI Taxonomy" id="1123323"/>
    <lineage>
        <taxon>Bacteria</taxon>
        <taxon>Bacillati</taxon>
        <taxon>Bacillota</taxon>
        <taxon>Negativicutes</taxon>
        <taxon>Acidaminococcales</taxon>
        <taxon>Acidaminococcaceae</taxon>
        <taxon>Succiniclasticum</taxon>
    </lineage>
</organism>
<dbReference type="RefSeq" id="WP_093914195.1">
    <property type="nucleotide sequence ID" value="NZ_FONL01000022.1"/>
</dbReference>
<accession>A0A1I2DQQ4</accession>
<evidence type="ECO:0008006" key="3">
    <source>
        <dbReference type="Google" id="ProtNLM"/>
    </source>
</evidence>
<reference evidence="1 2" key="1">
    <citation type="submission" date="2016-10" db="EMBL/GenBank/DDBJ databases">
        <authorList>
            <person name="de Groot N.N."/>
        </authorList>
    </citation>
    <scope>NUCLEOTIDE SEQUENCE [LARGE SCALE GENOMIC DNA]</scope>
    <source>
        <strain evidence="1 2">DSM 9236</strain>
    </source>
</reference>
<evidence type="ECO:0000313" key="2">
    <source>
        <dbReference type="Proteomes" id="UP000198896"/>
    </source>
</evidence>
<evidence type="ECO:0000313" key="1">
    <source>
        <dbReference type="EMBL" id="SFE82220.1"/>
    </source>
</evidence>
<keyword evidence="2" id="KW-1185">Reference proteome</keyword>